<sequence>MGLSAPTAPKGKGQDSILIKVVVGEELQELSRELSRLGLARSTKFYLRDAKNLEQSDACVLMAARSGDNAGLNCRRYGFSRCQDMIAAQNRSIESQERVVAYGIPLKASGKNIYFGRQA</sequence>
<protein>
    <submittedName>
        <fullName evidence="1">Uncharacterized protein</fullName>
    </submittedName>
</protein>
<proteinExistence type="predicted"/>
<organism evidence="1">
    <name type="scientific">hydrocarbon metagenome</name>
    <dbReference type="NCBI Taxonomy" id="938273"/>
    <lineage>
        <taxon>unclassified sequences</taxon>
        <taxon>metagenomes</taxon>
        <taxon>ecological metagenomes</taxon>
    </lineage>
</organism>
<dbReference type="EMBL" id="LNQE01001512">
    <property type="protein sequence ID" value="KUG16135.1"/>
    <property type="molecule type" value="Genomic_DNA"/>
</dbReference>
<dbReference type="PANTHER" id="PTHR40101">
    <property type="entry name" value="CONSERVED PROTEIN"/>
    <property type="match status" value="1"/>
</dbReference>
<dbReference type="AlphaFoldDB" id="A0A0W8F5F7"/>
<gene>
    <name evidence="1" type="ORF">ASZ90_014177</name>
</gene>
<name>A0A0W8F5F7_9ZZZZ</name>
<comment type="caution">
    <text evidence="1">The sequence shown here is derived from an EMBL/GenBank/DDBJ whole genome shotgun (WGS) entry which is preliminary data.</text>
</comment>
<evidence type="ECO:0000313" key="1">
    <source>
        <dbReference type="EMBL" id="KUG16135.1"/>
    </source>
</evidence>
<reference evidence="1" key="1">
    <citation type="journal article" date="2015" name="Proc. Natl. Acad. Sci. U.S.A.">
        <title>Networks of energetic and metabolic interactions define dynamics in microbial communities.</title>
        <authorList>
            <person name="Embree M."/>
            <person name="Liu J.K."/>
            <person name="Al-Bassam M.M."/>
            <person name="Zengler K."/>
        </authorList>
    </citation>
    <scope>NUCLEOTIDE SEQUENCE</scope>
</reference>
<dbReference type="PANTHER" id="PTHR40101:SF1">
    <property type="entry name" value="4FE-4S DOMAIN-CONTAINING PROTEIN"/>
    <property type="match status" value="1"/>
</dbReference>
<accession>A0A0W8F5F7</accession>